<dbReference type="EMBL" id="BPLR01007569">
    <property type="protein sequence ID" value="GIY17984.1"/>
    <property type="molecule type" value="Genomic_DNA"/>
</dbReference>
<comment type="caution">
    <text evidence="1">The sequence shown here is derived from an EMBL/GenBank/DDBJ whole genome shotgun (WGS) entry which is preliminary data.</text>
</comment>
<keyword evidence="2" id="KW-1185">Reference proteome</keyword>
<organism evidence="1 2">
    <name type="scientific">Caerostris extrusa</name>
    <name type="common">Bark spider</name>
    <name type="synonym">Caerostris bankana</name>
    <dbReference type="NCBI Taxonomy" id="172846"/>
    <lineage>
        <taxon>Eukaryota</taxon>
        <taxon>Metazoa</taxon>
        <taxon>Ecdysozoa</taxon>
        <taxon>Arthropoda</taxon>
        <taxon>Chelicerata</taxon>
        <taxon>Arachnida</taxon>
        <taxon>Araneae</taxon>
        <taxon>Araneomorphae</taxon>
        <taxon>Entelegynae</taxon>
        <taxon>Araneoidea</taxon>
        <taxon>Araneidae</taxon>
        <taxon>Caerostris</taxon>
    </lineage>
</organism>
<sequence>MLRYFGDLLSSKLLSFSKIAFLPRFHDSTEFVNSLFSESWIGRVGAIAWPSRLQNVNAPSCLASKITKCQCTLCLRSHSNDFVSTKCSQFG</sequence>
<evidence type="ECO:0000313" key="2">
    <source>
        <dbReference type="Proteomes" id="UP001054945"/>
    </source>
</evidence>
<gene>
    <name evidence="1" type="ORF">CEXT_270701</name>
</gene>
<evidence type="ECO:0000313" key="1">
    <source>
        <dbReference type="EMBL" id="GIY17984.1"/>
    </source>
</evidence>
<protein>
    <submittedName>
        <fullName evidence="1">Uncharacterized protein</fullName>
    </submittedName>
</protein>
<proteinExistence type="predicted"/>
<dbReference type="Proteomes" id="UP001054945">
    <property type="component" value="Unassembled WGS sequence"/>
</dbReference>
<reference evidence="1 2" key="1">
    <citation type="submission" date="2021-06" db="EMBL/GenBank/DDBJ databases">
        <title>Caerostris extrusa draft genome.</title>
        <authorList>
            <person name="Kono N."/>
            <person name="Arakawa K."/>
        </authorList>
    </citation>
    <scope>NUCLEOTIDE SEQUENCE [LARGE SCALE GENOMIC DNA]</scope>
</reference>
<name>A0AAV4RAB1_CAEEX</name>
<dbReference type="AlphaFoldDB" id="A0AAV4RAB1"/>
<accession>A0AAV4RAB1</accession>